<feature type="non-terminal residue" evidence="2">
    <location>
        <position position="103"/>
    </location>
</feature>
<evidence type="ECO:0000313" key="2">
    <source>
        <dbReference type="EMBL" id="GEZ56829.1"/>
    </source>
</evidence>
<feature type="region of interest" description="Disordered" evidence="1">
    <location>
        <begin position="1"/>
        <end position="20"/>
    </location>
</feature>
<proteinExistence type="predicted"/>
<accession>A0A699IFZ1</accession>
<reference evidence="2" key="1">
    <citation type="journal article" date="2019" name="Sci. Rep.">
        <title>Draft genome of Tanacetum cinerariifolium, the natural source of mosquito coil.</title>
        <authorList>
            <person name="Yamashiro T."/>
            <person name="Shiraishi A."/>
            <person name="Satake H."/>
            <person name="Nakayama K."/>
        </authorList>
    </citation>
    <scope>NUCLEOTIDE SEQUENCE</scope>
</reference>
<dbReference type="AlphaFoldDB" id="A0A699IFZ1"/>
<sequence>MSTQQDIYAAGSENRPPMLNKDNYVPWSSRLLRYAKSKPNRKLLTDDELTATKAKQVEADDQAIQTILMGLPKDIYVEVDSSNINIGYHADKALVYDSHGSAK</sequence>
<organism evidence="2">
    <name type="scientific">Tanacetum cinerariifolium</name>
    <name type="common">Dalmatian daisy</name>
    <name type="synonym">Chrysanthemum cinerariifolium</name>
    <dbReference type="NCBI Taxonomy" id="118510"/>
    <lineage>
        <taxon>Eukaryota</taxon>
        <taxon>Viridiplantae</taxon>
        <taxon>Streptophyta</taxon>
        <taxon>Embryophyta</taxon>
        <taxon>Tracheophyta</taxon>
        <taxon>Spermatophyta</taxon>
        <taxon>Magnoliopsida</taxon>
        <taxon>eudicotyledons</taxon>
        <taxon>Gunneridae</taxon>
        <taxon>Pentapetalae</taxon>
        <taxon>asterids</taxon>
        <taxon>campanulids</taxon>
        <taxon>Asterales</taxon>
        <taxon>Asteraceae</taxon>
        <taxon>Asteroideae</taxon>
        <taxon>Anthemideae</taxon>
        <taxon>Anthemidinae</taxon>
        <taxon>Tanacetum</taxon>
    </lineage>
</organism>
<comment type="caution">
    <text evidence="2">The sequence shown here is derived from an EMBL/GenBank/DDBJ whole genome shotgun (WGS) entry which is preliminary data.</text>
</comment>
<gene>
    <name evidence="2" type="ORF">Tci_528802</name>
</gene>
<evidence type="ECO:0000256" key="1">
    <source>
        <dbReference type="SAM" id="MobiDB-lite"/>
    </source>
</evidence>
<protein>
    <submittedName>
        <fullName evidence="2">Ribonuclease H-like domain-containing protein</fullName>
    </submittedName>
</protein>
<dbReference type="EMBL" id="BKCJ010294897">
    <property type="protein sequence ID" value="GEZ56829.1"/>
    <property type="molecule type" value="Genomic_DNA"/>
</dbReference>
<name>A0A699IFZ1_TANCI</name>